<evidence type="ECO:0000313" key="4">
    <source>
        <dbReference type="Proteomes" id="UP000191200"/>
    </source>
</evidence>
<keyword evidence="2" id="KW-1133">Transmembrane helix</keyword>
<keyword evidence="4" id="KW-1185">Reference proteome</keyword>
<protein>
    <recommendedName>
        <fullName evidence="5">Glycosyl transferase</fullName>
    </recommendedName>
</protein>
<gene>
    <name evidence="3" type="ORF">BHY08_07645</name>
</gene>
<feature type="transmembrane region" description="Helical" evidence="2">
    <location>
        <begin position="35"/>
        <end position="52"/>
    </location>
</feature>
<feature type="coiled-coil region" evidence="1">
    <location>
        <begin position="88"/>
        <end position="115"/>
    </location>
</feature>
<dbReference type="RefSeq" id="WP_071457309.1">
    <property type="nucleotide sequence ID" value="NZ_CP017267.1"/>
</dbReference>
<accession>A0A1J0A723</accession>
<evidence type="ECO:0000313" key="3">
    <source>
        <dbReference type="EMBL" id="APB31714.1"/>
    </source>
</evidence>
<dbReference type="OrthoDB" id="2200011at2"/>
<keyword evidence="2" id="KW-0472">Membrane</keyword>
<dbReference type="EMBL" id="CP017267">
    <property type="protein sequence ID" value="APB31714.1"/>
    <property type="molecule type" value="Genomic_DNA"/>
</dbReference>
<organism evidence="3 4">
    <name type="scientific">Vagococcus teuberi</name>
    <dbReference type="NCBI Taxonomy" id="519472"/>
    <lineage>
        <taxon>Bacteria</taxon>
        <taxon>Bacillati</taxon>
        <taxon>Bacillota</taxon>
        <taxon>Bacilli</taxon>
        <taxon>Lactobacillales</taxon>
        <taxon>Enterococcaceae</taxon>
        <taxon>Vagococcus</taxon>
    </lineage>
</organism>
<keyword evidence="2" id="KW-0812">Transmembrane</keyword>
<evidence type="ECO:0000256" key="1">
    <source>
        <dbReference type="SAM" id="Coils"/>
    </source>
</evidence>
<proteinExistence type="predicted"/>
<sequence length="116" mass="13349">MDALYLSMILFSLLFLFFVVRSIRKSTFSLEYSLMWLAVALIMVVFAVFPSIPESLSKVLGFETMSNFLLVMAVLFSLLQLISSTKQITKQSNEIKKLIQEVSILKEKSEEKERNQ</sequence>
<keyword evidence="1" id="KW-0175">Coiled coil</keyword>
<evidence type="ECO:0000256" key="2">
    <source>
        <dbReference type="SAM" id="Phobius"/>
    </source>
</evidence>
<feature type="transmembrane region" description="Helical" evidence="2">
    <location>
        <begin position="64"/>
        <end position="82"/>
    </location>
</feature>
<dbReference type="AlphaFoldDB" id="A0A1J0A723"/>
<dbReference type="Pfam" id="PF10066">
    <property type="entry name" value="DUF2304"/>
    <property type="match status" value="1"/>
</dbReference>
<name>A0A1J0A723_9ENTE</name>
<evidence type="ECO:0008006" key="5">
    <source>
        <dbReference type="Google" id="ProtNLM"/>
    </source>
</evidence>
<reference evidence="3 4" key="1">
    <citation type="submission" date="2016-09" db="EMBL/GenBank/DDBJ databases">
        <title>Vagococcus teuberi sp. nov., isolated from the Malian artisanal sour milk fene.</title>
        <authorList>
            <person name="Wullschleger S."/>
            <person name="Seifert C."/>
            <person name="Baumgartner S."/>
            <person name="Lacroix C."/>
            <person name="Bonfoh B."/>
            <person name="Stevens M.J."/>
            <person name="Meile L."/>
        </authorList>
    </citation>
    <scope>NUCLEOTIDE SEQUENCE [LARGE SCALE GENOMIC DNA]</scope>
    <source>
        <strain evidence="3 4">DSM 21459</strain>
    </source>
</reference>
<dbReference type="Proteomes" id="UP000191200">
    <property type="component" value="Chromosome"/>
</dbReference>
<dbReference type="InterPro" id="IPR019277">
    <property type="entry name" value="DUF2304"/>
</dbReference>
<feature type="transmembrane region" description="Helical" evidence="2">
    <location>
        <begin position="6"/>
        <end position="23"/>
    </location>
</feature>
<dbReference type="KEGG" id="vte:BHY08_07645"/>
<dbReference type="STRING" id="519472.BHY08_07645"/>